<dbReference type="AlphaFoldDB" id="A0AAJ0FQC9"/>
<dbReference type="InterPro" id="IPR037293">
    <property type="entry name" value="Gal_Oxidase_central_sf"/>
</dbReference>
<protein>
    <recommendedName>
        <fullName evidence="1">F5/8 type C domain-containing protein</fullName>
    </recommendedName>
</protein>
<dbReference type="InterPro" id="IPR015202">
    <property type="entry name" value="GO-like_E_set"/>
</dbReference>
<dbReference type="Gene3D" id="2.130.10.80">
    <property type="entry name" value="Galactose oxidase/kelch, beta-propeller"/>
    <property type="match status" value="1"/>
</dbReference>
<proteinExistence type="predicted"/>
<evidence type="ECO:0000313" key="2">
    <source>
        <dbReference type="EMBL" id="KAK2592931.1"/>
    </source>
</evidence>
<reference evidence="2" key="1">
    <citation type="submission" date="2023-06" db="EMBL/GenBank/DDBJ databases">
        <title>Conoideocrella luteorostrata (Hypocreales: Clavicipitaceae), a potential biocontrol fungus for elongate hemlock scale in United States Christmas tree production areas.</title>
        <authorList>
            <person name="Barrett H."/>
            <person name="Lovett B."/>
            <person name="Macias A.M."/>
            <person name="Stajich J.E."/>
            <person name="Kasson M.T."/>
        </authorList>
    </citation>
    <scope>NUCLEOTIDE SEQUENCE</scope>
    <source>
        <strain evidence="2">ARSEF 14590</strain>
    </source>
</reference>
<organism evidence="2 3">
    <name type="scientific">Conoideocrella luteorostrata</name>
    <dbReference type="NCBI Taxonomy" id="1105319"/>
    <lineage>
        <taxon>Eukaryota</taxon>
        <taxon>Fungi</taxon>
        <taxon>Dikarya</taxon>
        <taxon>Ascomycota</taxon>
        <taxon>Pezizomycotina</taxon>
        <taxon>Sordariomycetes</taxon>
        <taxon>Hypocreomycetidae</taxon>
        <taxon>Hypocreales</taxon>
        <taxon>Clavicipitaceae</taxon>
        <taxon>Conoideocrella</taxon>
    </lineage>
</organism>
<dbReference type="PROSITE" id="PS50022">
    <property type="entry name" value="FA58C_3"/>
    <property type="match status" value="1"/>
</dbReference>
<dbReference type="SMART" id="SM00231">
    <property type="entry name" value="FA58C"/>
    <property type="match status" value="1"/>
</dbReference>
<dbReference type="Pfam" id="PF01344">
    <property type="entry name" value="Kelch_1"/>
    <property type="match status" value="1"/>
</dbReference>
<dbReference type="InterPro" id="IPR014756">
    <property type="entry name" value="Ig_E-set"/>
</dbReference>
<keyword evidence="3" id="KW-1185">Reference proteome</keyword>
<dbReference type="EMBL" id="JASWJB010000237">
    <property type="protein sequence ID" value="KAK2592931.1"/>
    <property type="molecule type" value="Genomic_DNA"/>
</dbReference>
<dbReference type="InterPro" id="IPR011043">
    <property type="entry name" value="Gal_Oxase/kelch_b-propeller"/>
</dbReference>
<dbReference type="InterPro" id="IPR008979">
    <property type="entry name" value="Galactose-bd-like_sf"/>
</dbReference>
<dbReference type="Proteomes" id="UP001251528">
    <property type="component" value="Unassembled WGS sequence"/>
</dbReference>
<evidence type="ECO:0000259" key="1">
    <source>
        <dbReference type="PROSITE" id="PS50022"/>
    </source>
</evidence>
<dbReference type="Pfam" id="PF00754">
    <property type="entry name" value="F5_F8_type_C"/>
    <property type="match status" value="1"/>
</dbReference>
<dbReference type="SUPFAM" id="SSF50965">
    <property type="entry name" value="Galactose oxidase, central domain"/>
    <property type="match status" value="1"/>
</dbReference>
<evidence type="ECO:0000313" key="3">
    <source>
        <dbReference type="Proteomes" id="UP001251528"/>
    </source>
</evidence>
<name>A0AAJ0FQC9_9HYPO</name>
<dbReference type="SMART" id="SM00612">
    <property type="entry name" value="Kelch"/>
    <property type="match status" value="3"/>
</dbReference>
<feature type="domain" description="F5/8 type C" evidence="1">
    <location>
        <begin position="101"/>
        <end position="215"/>
    </location>
</feature>
<dbReference type="PANTHER" id="PTHR32208:SF68">
    <property type="entry name" value="GALACTOSE OXIDASE"/>
    <property type="match status" value="1"/>
</dbReference>
<dbReference type="PANTHER" id="PTHR32208">
    <property type="entry name" value="SECRETED PROTEIN-RELATED"/>
    <property type="match status" value="1"/>
</dbReference>
<dbReference type="InterPro" id="IPR006652">
    <property type="entry name" value="Kelch_1"/>
</dbReference>
<dbReference type="InterPro" id="IPR000421">
    <property type="entry name" value="FA58C"/>
</dbReference>
<comment type="caution">
    <text evidence="2">The sequence shown here is derived from an EMBL/GenBank/DDBJ whole genome shotgun (WGS) entry which is preliminary data.</text>
</comment>
<sequence>MKHQQFFTSLGRDSTGKAMRTILHFELKMIFQWLFLACFIQATVSLVVEGPPSNVRPHYREGSTFGTLRAAAPIGNEMDRKGWNVKCDSFEPGHECNKAIDGDEATFWHTEYEAAADLPHEIEVDIGSVKNVNGLSALPRQDNNNHGWIAQHSVSISVDRERWELVASGSWYGGDGSLKYANFETRAVRYVRLHVSSEATGNRWTSLAELKLYQAEKAQIAYDGKGKWGPTINFPTVPVAAVVNPLSGEVLVWSSYTYDDYHQSSLDRVFTSLWNPTANTVTPKLVDNTNHDMFCPGISINGEGKLVVTGGNSAQKTTFYDFESQSWTPGPDMVLPRGYQASTTLSDGRVFTIGGSWSGGRREKNGEVYDLEKQQWMNLSGAVVTPMLTHDAQGIYRADNHGWFFGWKNSSVFQAGPSVAMNWYTTSGDGGVSSAGSRMTAPDSMNGNAVMFDAVKGRILAFGGSTSYQDSNATANSYIIVIDEVGAPAEVEHAGNGLWNPRAFHTSVVLPDGKIFITGGQSYAVPFSDDNAQLTPELYDPSNDRFYQQQTNSIVRVYHSVSLLLPDGRVFNAGGGLCGNCTTNHFDGQIFTPQYLLDKNGRPVARPAIRSLKQSGFKIMLSTDGAVSSASLIRYGTSTHTVNTDQRRVPLTLNKTGHNQYSTDVPSNPGIVLPGYYMLFVMDSDGVPSVSKTVKFLV</sequence>
<dbReference type="InterPro" id="IPR013783">
    <property type="entry name" value="Ig-like_fold"/>
</dbReference>
<accession>A0AAJ0FQC9</accession>
<dbReference type="CDD" id="cd02851">
    <property type="entry name" value="E_set_GO_C"/>
    <property type="match status" value="1"/>
</dbReference>
<dbReference type="Gene3D" id="2.60.120.260">
    <property type="entry name" value="Galactose-binding domain-like"/>
    <property type="match status" value="1"/>
</dbReference>
<dbReference type="SUPFAM" id="SSF81296">
    <property type="entry name" value="E set domains"/>
    <property type="match status" value="1"/>
</dbReference>
<dbReference type="Gene3D" id="2.60.40.10">
    <property type="entry name" value="Immunoglobulins"/>
    <property type="match status" value="1"/>
</dbReference>
<dbReference type="Pfam" id="PF09118">
    <property type="entry name" value="GO-like_E_set"/>
    <property type="match status" value="1"/>
</dbReference>
<dbReference type="SUPFAM" id="SSF49785">
    <property type="entry name" value="Galactose-binding domain-like"/>
    <property type="match status" value="1"/>
</dbReference>
<gene>
    <name evidence="2" type="ORF">QQS21_009376</name>
</gene>